<evidence type="ECO:0000313" key="1">
    <source>
        <dbReference type="EMBL" id="VDK50508.1"/>
    </source>
</evidence>
<dbReference type="Proteomes" id="UP000271889">
    <property type="component" value="Unassembled WGS sequence"/>
</dbReference>
<accession>A0A3P6S943</accession>
<name>A0A3P6S943_CYLGO</name>
<proteinExistence type="predicted"/>
<dbReference type="EMBL" id="UYRV01003631">
    <property type="protein sequence ID" value="VDK50508.1"/>
    <property type="molecule type" value="Genomic_DNA"/>
</dbReference>
<keyword evidence="2" id="KW-1185">Reference proteome</keyword>
<sequence length="72" mass="7942">MAEKDDNLSRVPTLRRLLQWLHMTSAIRSSSSLSSRRTLSALATCTSLSQAINSIDNSKPAVILDLGRRTTK</sequence>
<organism evidence="1 2">
    <name type="scientific">Cylicostephanus goldi</name>
    <name type="common">Nematode worm</name>
    <dbReference type="NCBI Taxonomy" id="71465"/>
    <lineage>
        <taxon>Eukaryota</taxon>
        <taxon>Metazoa</taxon>
        <taxon>Ecdysozoa</taxon>
        <taxon>Nematoda</taxon>
        <taxon>Chromadorea</taxon>
        <taxon>Rhabditida</taxon>
        <taxon>Rhabditina</taxon>
        <taxon>Rhabditomorpha</taxon>
        <taxon>Strongyloidea</taxon>
        <taxon>Strongylidae</taxon>
        <taxon>Cylicostephanus</taxon>
    </lineage>
</organism>
<evidence type="ECO:0000313" key="2">
    <source>
        <dbReference type="Proteomes" id="UP000271889"/>
    </source>
</evidence>
<gene>
    <name evidence="1" type="ORF">CGOC_LOCUS1792</name>
</gene>
<protein>
    <submittedName>
        <fullName evidence="1">Uncharacterized protein</fullName>
    </submittedName>
</protein>
<dbReference type="AlphaFoldDB" id="A0A3P6S943"/>
<reference evidence="1 2" key="1">
    <citation type="submission" date="2018-11" db="EMBL/GenBank/DDBJ databases">
        <authorList>
            <consortium name="Pathogen Informatics"/>
        </authorList>
    </citation>
    <scope>NUCLEOTIDE SEQUENCE [LARGE SCALE GENOMIC DNA]</scope>
</reference>